<dbReference type="InterPro" id="IPR036852">
    <property type="entry name" value="Peptidase_S8/S53_dom_sf"/>
</dbReference>
<dbReference type="InterPro" id="IPR015500">
    <property type="entry name" value="Peptidase_S8_subtilisin-rel"/>
</dbReference>
<keyword evidence="2 6" id="KW-0645">Protease</keyword>
<dbReference type="PROSITE" id="PS00136">
    <property type="entry name" value="SUBTILASE_ASP"/>
    <property type="match status" value="1"/>
</dbReference>
<dbReference type="AlphaFoldDB" id="A0A6V8LL82"/>
<name>A0A6V8LL82_9ACTN</name>
<evidence type="ECO:0000256" key="2">
    <source>
        <dbReference type="ARBA" id="ARBA00022670"/>
    </source>
</evidence>
<dbReference type="InterPro" id="IPR050131">
    <property type="entry name" value="Peptidase_S8_subtilisin-like"/>
</dbReference>
<feature type="domain" description="Peptidase S8/S53" evidence="9">
    <location>
        <begin position="208"/>
        <end position="465"/>
    </location>
</feature>
<feature type="signal peptide" evidence="8">
    <location>
        <begin position="1"/>
        <end position="30"/>
    </location>
</feature>
<evidence type="ECO:0000256" key="7">
    <source>
        <dbReference type="RuleBase" id="RU003355"/>
    </source>
</evidence>
<evidence type="ECO:0000256" key="4">
    <source>
        <dbReference type="ARBA" id="ARBA00022825"/>
    </source>
</evidence>
<dbReference type="SUPFAM" id="SSF81296">
    <property type="entry name" value="E set domains"/>
    <property type="match status" value="1"/>
</dbReference>
<organism evidence="10 11">
    <name type="scientific">Phytohabitans rumicis</name>
    <dbReference type="NCBI Taxonomy" id="1076125"/>
    <lineage>
        <taxon>Bacteria</taxon>
        <taxon>Bacillati</taxon>
        <taxon>Actinomycetota</taxon>
        <taxon>Actinomycetes</taxon>
        <taxon>Micromonosporales</taxon>
        <taxon>Micromonosporaceae</taxon>
    </lineage>
</organism>
<dbReference type="PROSITE" id="PS00137">
    <property type="entry name" value="SUBTILASE_HIS"/>
    <property type="match status" value="1"/>
</dbReference>
<evidence type="ECO:0000256" key="5">
    <source>
        <dbReference type="PIRSR" id="PIRSR615500-1"/>
    </source>
</evidence>
<dbReference type="InterPro" id="IPR000209">
    <property type="entry name" value="Peptidase_S8/S53_dom"/>
</dbReference>
<dbReference type="InterPro" id="IPR014756">
    <property type="entry name" value="Ig_E-set"/>
</dbReference>
<dbReference type="SUPFAM" id="SSF52743">
    <property type="entry name" value="Subtilisin-like"/>
    <property type="match status" value="1"/>
</dbReference>
<dbReference type="PROSITE" id="PS51892">
    <property type="entry name" value="SUBTILASE"/>
    <property type="match status" value="1"/>
</dbReference>
<dbReference type="InterPro" id="IPR023827">
    <property type="entry name" value="Peptidase_S8_Asp-AS"/>
</dbReference>
<reference evidence="10 11" key="1">
    <citation type="submission" date="2020-03" db="EMBL/GenBank/DDBJ databases">
        <title>Whole genome shotgun sequence of Phytohabitans rumicis NBRC 108638.</title>
        <authorList>
            <person name="Komaki H."/>
            <person name="Tamura T."/>
        </authorList>
    </citation>
    <scope>NUCLEOTIDE SEQUENCE [LARGE SCALE GENOMIC DNA]</scope>
    <source>
        <strain evidence="10 11">NBRC 108638</strain>
    </source>
</reference>
<evidence type="ECO:0000256" key="1">
    <source>
        <dbReference type="ARBA" id="ARBA00011073"/>
    </source>
</evidence>
<dbReference type="EMBL" id="BLPG01000002">
    <property type="protein sequence ID" value="GFJ95628.1"/>
    <property type="molecule type" value="Genomic_DNA"/>
</dbReference>
<accession>A0A6V8LL82</accession>
<dbReference type="PANTHER" id="PTHR43806">
    <property type="entry name" value="PEPTIDASE S8"/>
    <property type="match status" value="1"/>
</dbReference>
<dbReference type="GO" id="GO:0004252">
    <property type="term" value="F:serine-type endopeptidase activity"/>
    <property type="evidence" value="ECO:0007669"/>
    <property type="project" value="UniProtKB-UniRule"/>
</dbReference>
<dbReference type="InterPro" id="IPR023828">
    <property type="entry name" value="Peptidase_S8_Ser-AS"/>
</dbReference>
<protein>
    <submittedName>
        <fullName evidence="10">Serine protease</fullName>
    </submittedName>
</protein>
<evidence type="ECO:0000256" key="3">
    <source>
        <dbReference type="ARBA" id="ARBA00022801"/>
    </source>
</evidence>
<feature type="active site" description="Charge relay system" evidence="5 6">
    <location>
        <position position="249"/>
    </location>
</feature>
<dbReference type="PRINTS" id="PR00723">
    <property type="entry name" value="SUBTILISIN"/>
</dbReference>
<sequence>MVRVLRLLVPLMAVAALVVVLTGVSPPAGAEEMVPTARASVVTLVTGDRVVLGEHGEVSVRPGAGRKRMSFATSTEQGHLMVVPADALGLVGSGRVDRRLFDVTALRDAGYDDAHTDELPLIAQYDGSGGALAAPSGSRRVRTIPGAHAAALRAPKRTASDFWRQLAAGKALRGNVTKLWLDGRRSLSLDVSVPQIGAPELWQAGYTGDGVTVAVLDTGIDATHPDLAGQVTAVQDFTGSIVVGDPVGHGTHVASTIAGTGAVHRGVAPGAKLLDGRVCEPRGCPESAILAGMQWAAEQGARVVNLSLGHPDFPGVDPVEEAVNRLSAEHDMLFVVAAGNHGANRPISSPGTADAALSVGAVDRSDRMADFSSRGPRPGDGVIKPDVTAPGVDIVAARSSTGVIGTPVGDRYTKLSGTSMATPHVAGAASLLVNAHPDWPAARVKAALTGTAVPTAGVSPFAQGTGRIDVAKAVKATVTAEPVSLGLGRQLWPHDDDPELTRTVTYHNSGEQPVTLAVAVDASGPDGRPAPARMFTLSAASLTVPGGGDASVTFIVDTSLSGAADGWYTGRVTATGGGATVSTPLAVEREAEAHTITLRHLGRDGEPTGAYKVGVEGYDTFADVHPYDASGTTSVRLPAGRYLFTSWIAEPDGGQSMLVQPWVDLTRSDATVTLDARKAKPIGLTVPARSARMMFGLVQYHANDGAIDGGLLANESFDGLSIGHVGAAAPGRRFATVVSAHFAEPGGAGDFADSRYRYNVAFCAYGRMFDGFQRRLRAGDFVAVTQRDLQPGDAGLTTLGISSAPGNAPPGGTSFDYPIAAAPNAARTEYFTAGDVRWWQTYSRFRVEGEEWTPLAAEFLMWRRIRAGEARWGAPVIGPALPADRPPNATRTGDNMRFDLYLFAPGQPNAGGVSPVTATRTALYRDGALVAESSERPGQLASAVSGPAATYRLEAHATRDAAPFSTRIDATWTFRSATTPDTAPLPLLAVRLGQAERGSDLPVWVDWLRPGEATVKELTVDVSYDDGARWQPANLTPRDDGWVADTPAGTGYVSIRTHATDSLGNSVDQTIIRAYGSTG</sequence>
<feature type="active site" description="Charge relay system" evidence="5 6">
    <location>
        <position position="217"/>
    </location>
</feature>
<keyword evidence="11" id="KW-1185">Reference proteome</keyword>
<evidence type="ECO:0000313" key="10">
    <source>
        <dbReference type="EMBL" id="GFJ95628.1"/>
    </source>
</evidence>
<dbReference type="PROSITE" id="PS00138">
    <property type="entry name" value="SUBTILASE_SER"/>
    <property type="match status" value="1"/>
</dbReference>
<evidence type="ECO:0000313" key="11">
    <source>
        <dbReference type="Proteomes" id="UP000482960"/>
    </source>
</evidence>
<gene>
    <name evidence="10" type="ORF">Prum_092700</name>
</gene>
<dbReference type="Gene3D" id="3.40.50.200">
    <property type="entry name" value="Peptidase S8/S53 domain"/>
    <property type="match status" value="1"/>
</dbReference>
<reference evidence="10 11" key="2">
    <citation type="submission" date="2020-03" db="EMBL/GenBank/DDBJ databases">
        <authorList>
            <person name="Ichikawa N."/>
            <person name="Kimura A."/>
            <person name="Kitahashi Y."/>
            <person name="Uohara A."/>
        </authorList>
    </citation>
    <scope>NUCLEOTIDE SEQUENCE [LARGE SCALE GENOMIC DNA]</scope>
    <source>
        <strain evidence="10 11">NBRC 108638</strain>
    </source>
</reference>
<keyword evidence="8" id="KW-0732">Signal</keyword>
<evidence type="ECO:0000256" key="8">
    <source>
        <dbReference type="SAM" id="SignalP"/>
    </source>
</evidence>
<evidence type="ECO:0000256" key="6">
    <source>
        <dbReference type="PROSITE-ProRule" id="PRU01240"/>
    </source>
</evidence>
<feature type="chain" id="PRO_5028800645" evidence="8">
    <location>
        <begin position="31"/>
        <end position="1079"/>
    </location>
</feature>
<proteinExistence type="inferred from homology"/>
<comment type="caution">
    <text evidence="10">The sequence shown here is derived from an EMBL/GenBank/DDBJ whole genome shotgun (WGS) entry which is preliminary data.</text>
</comment>
<keyword evidence="3 6" id="KW-0378">Hydrolase</keyword>
<dbReference type="GO" id="GO:0006508">
    <property type="term" value="P:proteolysis"/>
    <property type="evidence" value="ECO:0007669"/>
    <property type="project" value="UniProtKB-KW"/>
</dbReference>
<dbReference type="Proteomes" id="UP000482960">
    <property type="component" value="Unassembled WGS sequence"/>
</dbReference>
<evidence type="ECO:0000259" key="9">
    <source>
        <dbReference type="Pfam" id="PF00082"/>
    </source>
</evidence>
<keyword evidence="4 6" id="KW-0720">Serine protease</keyword>
<dbReference type="PANTHER" id="PTHR43806:SF11">
    <property type="entry name" value="CEREVISIN-RELATED"/>
    <property type="match status" value="1"/>
</dbReference>
<dbReference type="Pfam" id="PF00082">
    <property type="entry name" value="Peptidase_S8"/>
    <property type="match status" value="1"/>
</dbReference>
<comment type="similarity">
    <text evidence="1 6 7">Belongs to the peptidase S8 family.</text>
</comment>
<feature type="active site" description="Charge relay system" evidence="5 6">
    <location>
        <position position="419"/>
    </location>
</feature>
<dbReference type="InterPro" id="IPR022398">
    <property type="entry name" value="Peptidase_S8_His-AS"/>
</dbReference>